<gene>
    <name evidence="5" type="ORF">RHRU231_380021</name>
</gene>
<dbReference type="Gene3D" id="3.40.630.30">
    <property type="match status" value="1"/>
</dbReference>
<dbReference type="InterPro" id="IPR013815">
    <property type="entry name" value="ATP_grasp_subdomain_1"/>
</dbReference>
<dbReference type="PANTHER" id="PTHR42793:SF1">
    <property type="entry name" value="PEPTIDYL-LYSINE N-ACETYLTRANSFERASE PATZ"/>
    <property type="match status" value="1"/>
</dbReference>
<accession>A0A098BH75</accession>
<keyword evidence="1" id="KW-0067">ATP-binding</keyword>
<dbReference type="InterPro" id="IPR000182">
    <property type="entry name" value="GNAT_dom"/>
</dbReference>
<sequence length="951" mass="100059">MTESESTASESTASESTASESTASESTASEGTPHGPAGQTPDGDAPAGTQADAAARAQAEKDAARERALAVARNYPKHWVADVLASDGKAVHLRPIVPEDADLLVDFHSKLSERTRYLRYFGPYPTMSKRDLFNFTVVDHHRRVAFVALLGGEIIAVGRYEGLPEGDGLSAEVAFTVADAHQGRGLGPILLEHLAGAAAENGIHTFVAEVLAENRNMVTVFREAGYQVSRSFEGGVVRLEFAIDPTEALVSVRNARERAAEARSVRNLLSPGSAAVIGASTDSRKVGNAVLVNMLRSGFTGPVYPVNAEHRSVRGVRAYPTVRDIPDDIDLAIAAVPAEAIDAVLDDCLAKGVKALLVVSSGFGETGPEGRAAERRLAHAARAHGMRLIGPNALGVANNDPEVRLNATLAPVLPAAGNVGFFCQSGALGIAILDEAAKTGVGLSSFVSAGNRADLSGNDLLQYWDTDPATEVVLLYLESFGNPRKFSRIARRVARSKPIVAVKSGRHAVPPVLAARTGEMDDTIVRDLFEQAGVVQVGSISQLFDSALLFGYQPLPAGPRVAVVGNSTALGVLAVDAARSEGLHVGEPVDLGAAASPQQFAAAVTHALESTDVDAVIAVFVPPVAVTVEPYAQALRDAVAGTDKPVLTTFLATEGLPDVLAVRGPDGHPTRGSVPSYPGPERAALALARAWRYAKWRSRPASQVVRPAGIDAEKARTLVEGWLATSPEGRWLSDTEAALLLACYGVHIAEFRAVTTAEEAVAAAEEIGFPVAVKATGAHWRHRPDLSGVRLDLLGPEAVRIAYRDLAAVSGEPLLHVQKMATKGIGCVVQVQDDPSFGSLISFGLAGVISDLLGDRAFRVLPVTEDEAVELIDAPKAAPLLSGYRNTEPVSKAALVDLVQRISALADDLPEVREIACEPVLASPTGAELTDAHLRIGPEPHPLDLGPRRLR</sequence>
<dbReference type="GO" id="GO:0046872">
    <property type="term" value="F:metal ion binding"/>
    <property type="evidence" value="ECO:0007669"/>
    <property type="project" value="InterPro"/>
</dbReference>
<dbReference type="PROSITE" id="PS51186">
    <property type="entry name" value="GNAT"/>
    <property type="match status" value="1"/>
</dbReference>
<dbReference type="SUPFAM" id="SSF55729">
    <property type="entry name" value="Acyl-CoA N-acyltransferases (Nat)"/>
    <property type="match status" value="1"/>
</dbReference>
<feature type="domain" description="N-acetyltransferase" evidence="4">
    <location>
        <begin position="91"/>
        <end position="244"/>
    </location>
</feature>
<dbReference type="CDD" id="cd04301">
    <property type="entry name" value="NAT_SF"/>
    <property type="match status" value="1"/>
</dbReference>
<dbReference type="Proteomes" id="UP000042997">
    <property type="component" value="Unassembled WGS sequence"/>
</dbReference>
<keyword evidence="1" id="KW-0547">Nucleotide-binding</keyword>
<dbReference type="OrthoDB" id="190266at2"/>
<evidence type="ECO:0000259" key="4">
    <source>
        <dbReference type="PROSITE" id="PS51186"/>
    </source>
</evidence>
<dbReference type="Gene3D" id="3.30.1490.20">
    <property type="entry name" value="ATP-grasp fold, A domain"/>
    <property type="match status" value="1"/>
</dbReference>
<dbReference type="GO" id="GO:0005524">
    <property type="term" value="F:ATP binding"/>
    <property type="evidence" value="ECO:0007669"/>
    <property type="project" value="UniProtKB-UniRule"/>
</dbReference>
<dbReference type="SUPFAM" id="SSF52210">
    <property type="entry name" value="Succinyl-CoA synthetase domains"/>
    <property type="match status" value="2"/>
</dbReference>
<protein>
    <submittedName>
        <fullName evidence="5">Acetyl-CoA synthetase</fullName>
    </submittedName>
</protein>
<dbReference type="InterPro" id="IPR003781">
    <property type="entry name" value="CoA-bd"/>
</dbReference>
<evidence type="ECO:0000256" key="2">
    <source>
        <dbReference type="SAM" id="MobiDB-lite"/>
    </source>
</evidence>
<name>A0A098BH75_9NOCA</name>
<feature type="compositionally biased region" description="Low complexity" evidence="2">
    <location>
        <begin position="41"/>
        <end position="57"/>
    </location>
</feature>
<dbReference type="SUPFAM" id="SSF56059">
    <property type="entry name" value="Glutathione synthetase ATP-binding domain-like"/>
    <property type="match status" value="1"/>
</dbReference>
<dbReference type="SMART" id="SM00881">
    <property type="entry name" value="CoA_binding"/>
    <property type="match status" value="1"/>
</dbReference>
<dbReference type="EMBL" id="CCSD01000048">
    <property type="protein sequence ID" value="CDZ88054.1"/>
    <property type="molecule type" value="Genomic_DNA"/>
</dbReference>
<feature type="compositionally biased region" description="Low complexity" evidence="2">
    <location>
        <begin position="1"/>
        <end position="30"/>
    </location>
</feature>
<dbReference type="PROSITE" id="PS50975">
    <property type="entry name" value="ATP_GRASP"/>
    <property type="match status" value="1"/>
</dbReference>
<evidence type="ECO:0000313" key="5">
    <source>
        <dbReference type="EMBL" id="CDZ88054.1"/>
    </source>
</evidence>
<dbReference type="Pfam" id="PF00583">
    <property type="entry name" value="Acetyltransf_1"/>
    <property type="match status" value="1"/>
</dbReference>
<dbReference type="Pfam" id="PF13549">
    <property type="entry name" value="ATP-grasp_5"/>
    <property type="match status" value="1"/>
</dbReference>
<feature type="domain" description="ATP-grasp" evidence="3">
    <location>
        <begin position="738"/>
        <end position="776"/>
    </location>
</feature>
<dbReference type="GO" id="GO:0016747">
    <property type="term" value="F:acyltransferase activity, transferring groups other than amino-acyl groups"/>
    <property type="evidence" value="ECO:0007669"/>
    <property type="project" value="InterPro"/>
</dbReference>
<organism evidence="5 6">
    <name type="scientific">Rhodococcus ruber</name>
    <dbReference type="NCBI Taxonomy" id="1830"/>
    <lineage>
        <taxon>Bacteria</taxon>
        <taxon>Bacillati</taxon>
        <taxon>Actinomycetota</taxon>
        <taxon>Actinomycetes</taxon>
        <taxon>Mycobacteriales</taxon>
        <taxon>Nocardiaceae</taxon>
        <taxon>Rhodococcus</taxon>
    </lineage>
</organism>
<dbReference type="InterPro" id="IPR011761">
    <property type="entry name" value="ATP-grasp"/>
</dbReference>
<evidence type="ECO:0000256" key="1">
    <source>
        <dbReference type="PROSITE-ProRule" id="PRU00409"/>
    </source>
</evidence>
<proteinExistence type="predicted"/>
<evidence type="ECO:0000259" key="3">
    <source>
        <dbReference type="PROSITE" id="PS50975"/>
    </source>
</evidence>
<feature type="region of interest" description="Disordered" evidence="2">
    <location>
        <begin position="1"/>
        <end position="62"/>
    </location>
</feature>
<dbReference type="Gene3D" id="3.40.50.261">
    <property type="entry name" value="Succinyl-CoA synthetase domains"/>
    <property type="match status" value="2"/>
</dbReference>
<dbReference type="Gene3D" id="3.30.470.20">
    <property type="entry name" value="ATP-grasp fold, B domain"/>
    <property type="match status" value="1"/>
</dbReference>
<dbReference type="InterPro" id="IPR032875">
    <property type="entry name" value="Succ_CoA_lig_flav_dom"/>
</dbReference>
<evidence type="ECO:0000313" key="6">
    <source>
        <dbReference type="Proteomes" id="UP000042997"/>
    </source>
</evidence>
<reference evidence="5 6" key="1">
    <citation type="journal article" date="2014" name="Genome Announc.">
        <title>Draft Genome Sequence of Propane- and Butane-Oxidizing Actinobacterium Rhodococcus ruber IEGM 231.</title>
        <authorList>
            <person name="Ivshina I.B."/>
            <person name="Kuyukina M.S."/>
            <person name="Krivoruchko A.V."/>
            <person name="Barbe V."/>
            <person name="Fischer C."/>
        </authorList>
    </citation>
    <scope>NUCLEOTIDE SEQUENCE [LARGE SCALE GENOMIC DNA]</scope>
</reference>
<dbReference type="Pfam" id="PF13380">
    <property type="entry name" value="CoA_binding_2"/>
    <property type="match status" value="1"/>
</dbReference>
<dbReference type="InterPro" id="IPR016102">
    <property type="entry name" value="Succinyl-CoA_synth-like"/>
</dbReference>
<dbReference type="eggNOG" id="COG1042">
    <property type="taxonomic scope" value="Bacteria"/>
</dbReference>
<dbReference type="PANTHER" id="PTHR42793">
    <property type="entry name" value="COA BINDING DOMAIN CONTAINING PROTEIN"/>
    <property type="match status" value="1"/>
</dbReference>
<dbReference type="AlphaFoldDB" id="A0A098BH75"/>
<dbReference type="InterPro" id="IPR036291">
    <property type="entry name" value="NAD(P)-bd_dom_sf"/>
</dbReference>
<dbReference type="Pfam" id="PF13607">
    <property type="entry name" value="Succ_CoA_lig"/>
    <property type="match status" value="1"/>
</dbReference>
<dbReference type="InterPro" id="IPR016181">
    <property type="entry name" value="Acyl_CoA_acyltransferase"/>
</dbReference>
<dbReference type="SUPFAM" id="SSF51735">
    <property type="entry name" value="NAD(P)-binding Rossmann-fold domains"/>
    <property type="match status" value="1"/>
</dbReference>
<dbReference type="eggNOG" id="COG0456">
    <property type="taxonomic scope" value="Bacteria"/>
</dbReference>
<dbReference type="Gene3D" id="3.40.50.720">
    <property type="entry name" value="NAD(P)-binding Rossmann-like Domain"/>
    <property type="match status" value="1"/>
</dbReference>